<feature type="chain" id="PRO_5021393313" evidence="1">
    <location>
        <begin position="20"/>
        <end position="91"/>
    </location>
</feature>
<evidence type="ECO:0000313" key="2">
    <source>
        <dbReference type="EMBL" id="TDL18820.1"/>
    </source>
</evidence>
<evidence type="ECO:0000313" key="3">
    <source>
        <dbReference type="Proteomes" id="UP000294933"/>
    </source>
</evidence>
<sequence length="91" mass="10551">MLRLDIALLSCLVVCSADASNRFNFSNVNDIRSGDNYIGWLTAGALRRARHRSLNHDLLLRWKPRSRLYLDRECYVRQLLGVASFHFSARQ</sequence>
<gene>
    <name evidence="2" type="ORF">BD410DRAFT_460472</name>
</gene>
<dbReference type="Proteomes" id="UP000294933">
    <property type="component" value="Unassembled WGS sequence"/>
</dbReference>
<feature type="signal peptide" evidence="1">
    <location>
        <begin position="1"/>
        <end position="19"/>
    </location>
</feature>
<dbReference type="AlphaFoldDB" id="A0A4Y7PWA7"/>
<proteinExistence type="predicted"/>
<dbReference type="EMBL" id="ML170203">
    <property type="protein sequence ID" value="TDL18820.1"/>
    <property type="molecule type" value="Genomic_DNA"/>
</dbReference>
<dbReference type="VEuPathDB" id="FungiDB:BD410DRAFT_460472"/>
<keyword evidence="3" id="KW-1185">Reference proteome</keyword>
<keyword evidence="1" id="KW-0732">Signal</keyword>
<name>A0A4Y7PWA7_9AGAM</name>
<organism evidence="2 3">
    <name type="scientific">Rickenella mellea</name>
    <dbReference type="NCBI Taxonomy" id="50990"/>
    <lineage>
        <taxon>Eukaryota</taxon>
        <taxon>Fungi</taxon>
        <taxon>Dikarya</taxon>
        <taxon>Basidiomycota</taxon>
        <taxon>Agaricomycotina</taxon>
        <taxon>Agaricomycetes</taxon>
        <taxon>Hymenochaetales</taxon>
        <taxon>Rickenellaceae</taxon>
        <taxon>Rickenella</taxon>
    </lineage>
</organism>
<accession>A0A4Y7PWA7</accession>
<reference evidence="2 3" key="1">
    <citation type="submission" date="2018-06" db="EMBL/GenBank/DDBJ databases">
        <title>A transcriptomic atlas of mushroom development highlights an independent origin of complex multicellularity.</title>
        <authorList>
            <consortium name="DOE Joint Genome Institute"/>
            <person name="Krizsan K."/>
            <person name="Almasi E."/>
            <person name="Merenyi Z."/>
            <person name="Sahu N."/>
            <person name="Viragh M."/>
            <person name="Koszo T."/>
            <person name="Mondo S."/>
            <person name="Kiss B."/>
            <person name="Balint B."/>
            <person name="Kues U."/>
            <person name="Barry K."/>
            <person name="Hegedus J.C."/>
            <person name="Henrissat B."/>
            <person name="Johnson J."/>
            <person name="Lipzen A."/>
            <person name="Ohm R."/>
            <person name="Nagy I."/>
            <person name="Pangilinan J."/>
            <person name="Yan J."/>
            <person name="Xiong Y."/>
            <person name="Grigoriev I.V."/>
            <person name="Hibbett D.S."/>
            <person name="Nagy L.G."/>
        </authorList>
    </citation>
    <scope>NUCLEOTIDE SEQUENCE [LARGE SCALE GENOMIC DNA]</scope>
    <source>
        <strain evidence="2 3">SZMC22713</strain>
    </source>
</reference>
<protein>
    <submittedName>
        <fullName evidence="2">Uncharacterized protein</fullName>
    </submittedName>
</protein>
<evidence type="ECO:0000256" key="1">
    <source>
        <dbReference type="SAM" id="SignalP"/>
    </source>
</evidence>